<dbReference type="Proteomes" id="UP001215598">
    <property type="component" value="Unassembled WGS sequence"/>
</dbReference>
<name>A0AAD7MDE4_9AGAR</name>
<dbReference type="Pfam" id="PF20703">
    <property type="entry name" value="nSTAND1"/>
    <property type="match status" value="1"/>
</dbReference>
<dbReference type="InterPro" id="IPR027417">
    <property type="entry name" value="P-loop_NTPase"/>
</dbReference>
<sequence>MLNMTASATDGLPIPVKAITQTVLLVIQYFEAVRDAKDRAKEIIQRALSLWNSLVEHYKEGVSEKLDRHVQSFLHTLQRTLVRLLILRETSQLRRILAVESVNSILDDADRAINNAKDTLNVSFLVSIAMVVHEKGVSTSITPALLPPVSRVFHGRDSLVQKYVQVLCAAQGFVGLAIMGPGGVGKTSVALRVLHNDILASQFDGGRFFMSCEPLSDAADLPATMATHLGLDLPPLSDPLTAVVYHLRTRGRTLLVIDNLETIWDSEAVSRATLEDQLRQLEQLSNIGLIITSRGAFPPYGVDWANRDEVMLSPLSPAAALQVFIEVSRTVTDDPAEIAARDNLLAAVDYMPLAISLLAQLAARGESPTQLLESWEEVHTRFLRTHPKGKSYNIEVSIQLSLDALVRYENPEALGLLAVCSHLPDGMRPAVYDHLKPIFRDIKGALRVLQQLALVNTDHDSVTRMLNPVRLYVHDNYEMRAADHLALLSFYLDLAAAIPSQSDDHYFKAASHAAPEYQNLYVVLSSEIRATLDQSGHVPLKQLVDAVIGFCQFGYRPMIADYSSLQRLLQELIGLPQVASDPLSLARCLRRLAFIDLEIGNYVAAADNASKAQSLYLQIQDHAYEAADCTFAVARATRWQGDYEDADSCFANALGQFVQLGNIPMIARCTIDWAYLAADREDWDATISHGVDALKRYIECEGHHGMAICAHLFGRVFLRQGRIDGAVKLCYAAAYYRTPPGIEELRAYRDLSIAYRHQRKFQLALDQLAIAQDAYTALGDIHDLAICTWYTGLLHTDQGQLTEGERLIRDALSTFERLGIKDDYADCKEDLEDILRADKGDDDEALPRLVGASVVTSARRQIEGEDDEDGADDSESPCDPVARPTGPCRIIFKLSEFDAGARGRIHAVLHQPLLTHSAGSSI</sequence>
<dbReference type="SUPFAM" id="SSF48452">
    <property type="entry name" value="TPR-like"/>
    <property type="match status" value="1"/>
</dbReference>
<dbReference type="PANTHER" id="PTHR47691">
    <property type="entry name" value="REGULATOR-RELATED"/>
    <property type="match status" value="1"/>
</dbReference>
<feature type="domain" description="Novel STAND NTPase 1" evidence="2">
    <location>
        <begin position="150"/>
        <end position="297"/>
    </location>
</feature>
<dbReference type="AlphaFoldDB" id="A0AAD7MDE4"/>
<dbReference type="SUPFAM" id="SSF52540">
    <property type="entry name" value="P-loop containing nucleoside triphosphate hydrolases"/>
    <property type="match status" value="1"/>
</dbReference>
<keyword evidence="4" id="KW-1185">Reference proteome</keyword>
<dbReference type="InterPro" id="IPR049052">
    <property type="entry name" value="nSTAND1"/>
</dbReference>
<organism evidence="3 4">
    <name type="scientific">Mycena metata</name>
    <dbReference type="NCBI Taxonomy" id="1033252"/>
    <lineage>
        <taxon>Eukaryota</taxon>
        <taxon>Fungi</taxon>
        <taxon>Dikarya</taxon>
        <taxon>Basidiomycota</taxon>
        <taxon>Agaricomycotina</taxon>
        <taxon>Agaricomycetes</taxon>
        <taxon>Agaricomycetidae</taxon>
        <taxon>Agaricales</taxon>
        <taxon>Marasmiineae</taxon>
        <taxon>Mycenaceae</taxon>
        <taxon>Mycena</taxon>
    </lineage>
</organism>
<dbReference type="InterPro" id="IPR036537">
    <property type="entry name" value="Adaptor_Cbl_N_dom_sf"/>
</dbReference>
<protein>
    <recommendedName>
        <fullName evidence="2">Novel STAND NTPase 1 domain-containing protein</fullName>
    </recommendedName>
</protein>
<dbReference type="InterPro" id="IPR011990">
    <property type="entry name" value="TPR-like_helical_dom_sf"/>
</dbReference>
<dbReference type="InterPro" id="IPR059179">
    <property type="entry name" value="MLKL-like_MCAfunc"/>
</dbReference>
<evidence type="ECO:0000313" key="3">
    <source>
        <dbReference type="EMBL" id="KAJ7711923.1"/>
    </source>
</evidence>
<reference evidence="3" key="1">
    <citation type="submission" date="2023-03" db="EMBL/GenBank/DDBJ databases">
        <title>Massive genome expansion in bonnet fungi (Mycena s.s.) driven by repeated elements and novel gene families across ecological guilds.</title>
        <authorList>
            <consortium name="Lawrence Berkeley National Laboratory"/>
            <person name="Harder C.B."/>
            <person name="Miyauchi S."/>
            <person name="Viragh M."/>
            <person name="Kuo A."/>
            <person name="Thoen E."/>
            <person name="Andreopoulos B."/>
            <person name="Lu D."/>
            <person name="Skrede I."/>
            <person name="Drula E."/>
            <person name="Henrissat B."/>
            <person name="Morin E."/>
            <person name="Kohler A."/>
            <person name="Barry K."/>
            <person name="LaButti K."/>
            <person name="Morin E."/>
            <person name="Salamov A."/>
            <person name="Lipzen A."/>
            <person name="Mereny Z."/>
            <person name="Hegedus B."/>
            <person name="Baldrian P."/>
            <person name="Stursova M."/>
            <person name="Weitz H."/>
            <person name="Taylor A."/>
            <person name="Grigoriev I.V."/>
            <person name="Nagy L.G."/>
            <person name="Martin F."/>
            <person name="Kauserud H."/>
        </authorList>
    </citation>
    <scope>NUCLEOTIDE SEQUENCE</scope>
    <source>
        <strain evidence="3">CBHHK182m</strain>
    </source>
</reference>
<dbReference type="PANTHER" id="PTHR47691:SF3">
    <property type="entry name" value="HTH-TYPE TRANSCRIPTIONAL REGULATOR RV0890C-RELATED"/>
    <property type="match status" value="1"/>
</dbReference>
<comment type="caution">
    <text evidence="3">The sequence shown here is derived from an EMBL/GenBank/DDBJ whole genome shotgun (WGS) entry which is preliminary data.</text>
</comment>
<dbReference type="EMBL" id="JARKIB010000382">
    <property type="protein sequence ID" value="KAJ7711923.1"/>
    <property type="molecule type" value="Genomic_DNA"/>
</dbReference>
<evidence type="ECO:0000256" key="1">
    <source>
        <dbReference type="SAM" id="MobiDB-lite"/>
    </source>
</evidence>
<dbReference type="CDD" id="cd21037">
    <property type="entry name" value="MLKL_NTD"/>
    <property type="match status" value="1"/>
</dbReference>
<dbReference type="Gene3D" id="1.20.930.20">
    <property type="entry name" value="Adaptor protein Cbl, N-terminal domain"/>
    <property type="match status" value="1"/>
</dbReference>
<accession>A0AAD7MDE4</accession>
<gene>
    <name evidence="3" type="ORF">B0H16DRAFT_590141</name>
</gene>
<evidence type="ECO:0000259" key="2">
    <source>
        <dbReference type="Pfam" id="PF20703"/>
    </source>
</evidence>
<evidence type="ECO:0000313" key="4">
    <source>
        <dbReference type="Proteomes" id="UP001215598"/>
    </source>
</evidence>
<feature type="region of interest" description="Disordered" evidence="1">
    <location>
        <begin position="859"/>
        <end position="882"/>
    </location>
</feature>
<dbReference type="Gene3D" id="3.40.50.300">
    <property type="entry name" value="P-loop containing nucleotide triphosphate hydrolases"/>
    <property type="match status" value="1"/>
</dbReference>
<feature type="compositionally biased region" description="Acidic residues" evidence="1">
    <location>
        <begin position="864"/>
        <end position="876"/>
    </location>
</feature>
<dbReference type="Gene3D" id="1.25.40.10">
    <property type="entry name" value="Tetratricopeptide repeat domain"/>
    <property type="match status" value="2"/>
</dbReference>
<dbReference type="GO" id="GO:0007166">
    <property type="term" value="P:cell surface receptor signaling pathway"/>
    <property type="evidence" value="ECO:0007669"/>
    <property type="project" value="InterPro"/>
</dbReference>
<proteinExistence type="predicted"/>